<reference evidence="3 4" key="1">
    <citation type="submission" date="2019-10" db="EMBL/GenBank/DDBJ databases">
        <authorList>
            <person name="Davis E.R."/>
            <person name="Mohamed A."/>
            <person name="Ilzat A."/>
            <person name="Sivanathan V."/>
            <person name="Garlena R.A."/>
            <person name="Russell D.A."/>
            <person name="Pope W.H."/>
            <person name="Jacobs-Sera D."/>
            <person name="Hatfull G.F."/>
        </authorList>
    </citation>
    <scope>NUCLEOTIDE SEQUENCE [LARGE SCALE GENOMIC DNA]</scope>
</reference>
<dbReference type="GeneID" id="80018891"/>
<accession>A0A649VNY0</accession>
<gene>
    <name evidence="3" type="primary">38</name>
    <name evidence="3" type="ORF">SEA_EMIROSE_38</name>
</gene>
<evidence type="ECO:0000256" key="2">
    <source>
        <dbReference type="SAM" id="MobiDB-lite"/>
    </source>
</evidence>
<organism evidence="3 4">
    <name type="scientific">Corynebacterium phage EmiRose</name>
    <dbReference type="NCBI Taxonomy" id="2565372"/>
    <lineage>
        <taxon>Viruses</taxon>
        <taxon>Duplodnaviria</taxon>
        <taxon>Heunggongvirae</taxon>
        <taxon>Uroviricota</taxon>
        <taxon>Caudoviricetes</taxon>
        <taxon>Emirosevirus</taxon>
        <taxon>Emirosevirus emirose</taxon>
    </lineage>
</organism>
<sequence length="246" mass="27387">MYTSFPHQLERNTCKMFKSSPWKDKDTTPKDNGPTLIETNRFPDDGPLSNTITTTNVSLKSLLNWLAMSYPDETREAVCTCLTDTDDLPSDLDYQEKIDRLEAVNSNLKSDNARLEEQLEELKAAVVKPAPAAPSLPEGMWIADHKHYGRVVVAPNPAPNGRECVFRLEPRDETGAWIEYANADKLTRVEGGDLPEGMWLADVRKGGRVVVSPRVDGDGEVTVFGLRDNDCGAYISFVDVNDLTRV</sequence>
<evidence type="ECO:0000256" key="1">
    <source>
        <dbReference type="SAM" id="Coils"/>
    </source>
</evidence>
<protein>
    <submittedName>
        <fullName evidence="3">Uncharacterized protein</fullName>
    </submittedName>
</protein>
<name>A0A649VNY0_9CAUD</name>
<dbReference type="KEGG" id="vg:80018891"/>
<feature type="region of interest" description="Disordered" evidence="2">
    <location>
        <begin position="18"/>
        <end position="49"/>
    </location>
</feature>
<keyword evidence="4" id="KW-1185">Reference proteome</keyword>
<keyword evidence="1" id="KW-0175">Coiled coil</keyword>
<evidence type="ECO:0000313" key="4">
    <source>
        <dbReference type="Proteomes" id="UP000427166"/>
    </source>
</evidence>
<proteinExistence type="predicted"/>
<dbReference type="Proteomes" id="UP000427166">
    <property type="component" value="Segment"/>
</dbReference>
<evidence type="ECO:0000313" key="3">
    <source>
        <dbReference type="EMBL" id="QGJ94170.1"/>
    </source>
</evidence>
<feature type="coiled-coil region" evidence="1">
    <location>
        <begin position="98"/>
        <end position="125"/>
    </location>
</feature>
<dbReference type="RefSeq" id="YP_010754305.1">
    <property type="nucleotide sequence ID" value="NC_073458.1"/>
</dbReference>
<dbReference type="EMBL" id="MN586033">
    <property type="protein sequence ID" value="QGJ94170.1"/>
    <property type="molecule type" value="Genomic_DNA"/>
</dbReference>